<dbReference type="PANTHER" id="PTHR36617:SF15">
    <property type="entry name" value="REVERSE TRANSCRIPTASE ZINC-BINDING DOMAIN-CONTAINING PROTEIN"/>
    <property type="match status" value="1"/>
</dbReference>
<dbReference type="AlphaFoldDB" id="A0A8J4QVK0"/>
<gene>
    <name evidence="2" type="ORF">CMV_020668</name>
</gene>
<keyword evidence="3" id="KW-1185">Reference proteome</keyword>
<protein>
    <recommendedName>
        <fullName evidence="1">Reverse transcriptase zinc-binding domain-containing protein</fullName>
    </recommendedName>
</protein>
<evidence type="ECO:0000313" key="3">
    <source>
        <dbReference type="Proteomes" id="UP000737018"/>
    </source>
</evidence>
<evidence type="ECO:0000313" key="2">
    <source>
        <dbReference type="EMBL" id="KAF3953919.1"/>
    </source>
</evidence>
<proteinExistence type="predicted"/>
<dbReference type="OrthoDB" id="1938246at2759"/>
<evidence type="ECO:0000259" key="1">
    <source>
        <dbReference type="Pfam" id="PF13966"/>
    </source>
</evidence>
<dbReference type="EMBL" id="JRKL02003890">
    <property type="protein sequence ID" value="KAF3953919.1"/>
    <property type="molecule type" value="Genomic_DNA"/>
</dbReference>
<reference evidence="2" key="1">
    <citation type="submission" date="2020-03" db="EMBL/GenBank/DDBJ databases">
        <title>Castanea mollissima Vanexum genome sequencing.</title>
        <authorList>
            <person name="Staton M."/>
        </authorList>
    </citation>
    <scope>NUCLEOTIDE SEQUENCE</scope>
    <source>
        <tissue evidence="2">Leaf</tissue>
    </source>
</reference>
<dbReference type="PANTHER" id="PTHR36617">
    <property type="entry name" value="PROTEIN, PUTATIVE-RELATED"/>
    <property type="match status" value="1"/>
</dbReference>
<sequence>MAAKETLEVGSRWIIGNGRTVNFWRDRWLPSSDSFKVLSPQGHNTGLVKVAQLIDSNTGTWKTELIKEAFLPHEADCILSIPLSLQLPEDSRVWAWSKNGIYTVRSAYRVSLKLLKASTPRTSGDNSDKAKAAQFWKVLWKIDCPNKIKHFLWRACREILPTNYRLAVRKVSNNDRCGFCGECESSGHSL</sequence>
<dbReference type="Pfam" id="PF13966">
    <property type="entry name" value="zf-RVT"/>
    <property type="match status" value="1"/>
</dbReference>
<accession>A0A8J4QVK0</accession>
<comment type="caution">
    <text evidence="2">The sequence shown here is derived from an EMBL/GenBank/DDBJ whole genome shotgun (WGS) entry which is preliminary data.</text>
</comment>
<feature type="domain" description="Reverse transcriptase zinc-binding" evidence="1">
    <location>
        <begin position="130"/>
        <end position="188"/>
    </location>
</feature>
<dbReference type="Proteomes" id="UP000737018">
    <property type="component" value="Unassembled WGS sequence"/>
</dbReference>
<name>A0A8J4QVK0_9ROSI</name>
<organism evidence="2 3">
    <name type="scientific">Castanea mollissima</name>
    <name type="common">Chinese chestnut</name>
    <dbReference type="NCBI Taxonomy" id="60419"/>
    <lineage>
        <taxon>Eukaryota</taxon>
        <taxon>Viridiplantae</taxon>
        <taxon>Streptophyta</taxon>
        <taxon>Embryophyta</taxon>
        <taxon>Tracheophyta</taxon>
        <taxon>Spermatophyta</taxon>
        <taxon>Magnoliopsida</taxon>
        <taxon>eudicotyledons</taxon>
        <taxon>Gunneridae</taxon>
        <taxon>Pentapetalae</taxon>
        <taxon>rosids</taxon>
        <taxon>fabids</taxon>
        <taxon>Fagales</taxon>
        <taxon>Fagaceae</taxon>
        <taxon>Castanea</taxon>
    </lineage>
</organism>
<dbReference type="InterPro" id="IPR026960">
    <property type="entry name" value="RVT-Znf"/>
</dbReference>